<protein>
    <recommendedName>
        <fullName evidence="6">DUF4428 domain-containing protein</fullName>
    </recommendedName>
</protein>
<dbReference type="Proteomes" id="UP000501076">
    <property type="component" value="Plasmid pFDU301A"/>
</dbReference>
<dbReference type="AlphaFoldDB" id="A0A6M6DYW2"/>
<dbReference type="InterPro" id="IPR027872">
    <property type="entry name" value="DUF4428"/>
</dbReference>
<dbReference type="Pfam" id="PF14470">
    <property type="entry name" value="bPH_3"/>
    <property type="match status" value="1"/>
</dbReference>
<sequence length="256" mass="28378">MGLFKAECGVCNGEAGMTRLKLKKSKAWICSDCLKKAGGIMVVDVGKATVEDVQAILQEKADRIGNDPMSTAEGMYNYCKEHNFGKGFNEKQSLKHFTVLQDNLLKGEKVLMTYIGLNDFQSATKHDNNYAYAITSKRIIYGQKKVAGANFKAVEHGKINDISFETGVLFGTLKIDTPYEKIKVGLDKGSATHINNKIHEVLSELKGESMPVKETQQQVAAALSPADEIKKYKELLDMDAITQEEFDMKKKELLGL</sequence>
<feature type="domain" description="SHOCT" evidence="1">
    <location>
        <begin position="227"/>
        <end position="254"/>
    </location>
</feature>
<dbReference type="InterPro" id="IPR039519">
    <property type="entry name" value="YokE-like_PH"/>
</dbReference>
<name>A0A6M6DYW2_PRIMG</name>
<evidence type="ECO:0008006" key="6">
    <source>
        <dbReference type="Google" id="ProtNLM"/>
    </source>
</evidence>
<feature type="domain" description="YokE-like PH" evidence="2">
    <location>
        <begin position="106"/>
        <end position="199"/>
    </location>
</feature>
<geneLocation type="plasmid" evidence="5">
    <name>pfdu301a</name>
</geneLocation>
<evidence type="ECO:0000313" key="5">
    <source>
        <dbReference type="Proteomes" id="UP000501076"/>
    </source>
</evidence>
<dbReference type="EMBL" id="CP045273">
    <property type="protein sequence ID" value="QJX79962.1"/>
    <property type="molecule type" value="Genomic_DNA"/>
</dbReference>
<evidence type="ECO:0000259" key="2">
    <source>
        <dbReference type="Pfam" id="PF14470"/>
    </source>
</evidence>
<evidence type="ECO:0000313" key="4">
    <source>
        <dbReference type="EMBL" id="QJX79962.1"/>
    </source>
</evidence>
<organism evidence="4 5">
    <name type="scientific">Priestia megaterium</name>
    <name type="common">Bacillus megaterium</name>
    <dbReference type="NCBI Taxonomy" id="1404"/>
    <lineage>
        <taxon>Bacteria</taxon>
        <taxon>Bacillati</taxon>
        <taxon>Bacillota</taxon>
        <taxon>Bacilli</taxon>
        <taxon>Bacillales</taxon>
        <taxon>Bacillaceae</taxon>
        <taxon>Priestia</taxon>
    </lineage>
</organism>
<dbReference type="Pfam" id="PF09851">
    <property type="entry name" value="SHOCT"/>
    <property type="match status" value="1"/>
</dbReference>
<dbReference type="InterPro" id="IPR018649">
    <property type="entry name" value="SHOCT"/>
</dbReference>
<dbReference type="Pfam" id="PF14471">
    <property type="entry name" value="DUF4428"/>
    <property type="match status" value="1"/>
</dbReference>
<accession>A0A6M6DYW2</accession>
<proteinExistence type="predicted"/>
<gene>
    <name evidence="4" type="ORF">FDZ14_28070</name>
</gene>
<keyword evidence="4" id="KW-0614">Plasmid</keyword>
<evidence type="ECO:0000259" key="1">
    <source>
        <dbReference type="Pfam" id="PF09851"/>
    </source>
</evidence>
<reference evidence="4 5" key="1">
    <citation type="submission" date="2019-10" db="EMBL/GenBank/DDBJ databases">
        <title>Complete genome sequences for adaption low water activity.</title>
        <authorList>
            <person name="Zhao L."/>
            <person name="Zhong J."/>
        </authorList>
    </citation>
    <scope>NUCLEOTIDE SEQUENCE [LARGE SCALE GENOMIC DNA]</scope>
    <source>
        <strain evidence="4 5">FDU301</strain>
        <plasmid evidence="5">pfdu301a</plasmid>
    </source>
</reference>
<feature type="domain" description="DUF4428" evidence="3">
    <location>
        <begin position="7"/>
        <end position="53"/>
    </location>
</feature>
<dbReference type="RefSeq" id="WP_171777944.1">
    <property type="nucleotide sequence ID" value="NZ_CP045273.1"/>
</dbReference>
<evidence type="ECO:0000259" key="3">
    <source>
        <dbReference type="Pfam" id="PF14471"/>
    </source>
</evidence>